<gene>
    <name evidence="5" type="ORF">AL504_29730</name>
</gene>
<keyword evidence="3" id="KW-0949">S-adenosyl-L-methionine</keyword>
<dbReference type="InterPro" id="IPR041698">
    <property type="entry name" value="Methyltransf_25"/>
</dbReference>
<keyword evidence="1 5" id="KW-0489">Methyltransferase</keyword>
<evidence type="ECO:0000256" key="3">
    <source>
        <dbReference type="ARBA" id="ARBA00022691"/>
    </source>
</evidence>
<dbReference type="CDD" id="cd02440">
    <property type="entry name" value="AdoMet_MTases"/>
    <property type="match status" value="1"/>
</dbReference>
<dbReference type="Proteomes" id="UP000060602">
    <property type="component" value="Chromosome"/>
</dbReference>
<dbReference type="AlphaFoldDB" id="A0A0X8P4P1"/>
<evidence type="ECO:0000313" key="5">
    <source>
        <dbReference type="EMBL" id="AMG39812.1"/>
    </source>
</evidence>
<evidence type="ECO:0000259" key="4">
    <source>
        <dbReference type="Pfam" id="PF13649"/>
    </source>
</evidence>
<evidence type="ECO:0000313" key="6">
    <source>
        <dbReference type="Proteomes" id="UP000060602"/>
    </source>
</evidence>
<dbReference type="InterPro" id="IPR029063">
    <property type="entry name" value="SAM-dependent_MTases_sf"/>
</dbReference>
<sequence>MSAADSAQTVERSGVVVSGTQGYGENAAALAEQYESIAFADVHRDVAHLIPATPSRIADIGAGSGRDAAALARMGHQVVAAEPTPELRREGQRRHALPNLEWVDDALPDLPGLRGREFDVIMLTAVWMHLDADERARGMAALAALLASGGQILMSLRHGPVPPGRRMFDVSADETIALAAGHGLSAHHCVTREDMLDRADVRWSFLGLRRG</sequence>
<dbReference type="GO" id="GO:0008168">
    <property type="term" value="F:methyltransferase activity"/>
    <property type="evidence" value="ECO:0007669"/>
    <property type="project" value="UniProtKB-KW"/>
</dbReference>
<protein>
    <submittedName>
        <fullName evidence="5">Class I SAM-dependent methyltransferase</fullName>
    </submittedName>
</protein>
<proteinExistence type="predicted"/>
<evidence type="ECO:0000256" key="1">
    <source>
        <dbReference type="ARBA" id="ARBA00022603"/>
    </source>
</evidence>
<evidence type="ECO:0000256" key="2">
    <source>
        <dbReference type="ARBA" id="ARBA00022679"/>
    </source>
</evidence>
<dbReference type="GO" id="GO:0032259">
    <property type="term" value="P:methylation"/>
    <property type="evidence" value="ECO:0007669"/>
    <property type="project" value="UniProtKB-KW"/>
</dbReference>
<dbReference type="Pfam" id="PF13649">
    <property type="entry name" value="Methyltransf_25"/>
    <property type="match status" value="1"/>
</dbReference>
<name>A0A0X8P4P1_ALCXX</name>
<organism evidence="5 6">
    <name type="scientific">Alcaligenes xylosoxydans xylosoxydans</name>
    <name type="common">Achromobacter xylosoxidans</name>
    <dbReference type="NCBI Taxonomy" id="85698"/>
    <lineage>
        <taxon>Bacteria</taxon>
        <taxon>Pseudomonadati</taxon>
        <taxon>Pseudomonadota</taxon>
        <taxon>Betaproteobacteria</taxon>
        <taxon>Burkholderiales</taxon>
        <taxon>Alcaligenaceae</taxon>
        <taxon>Achromobacter</taxon>
    </lineage>
</organism>
<keyword evidence="2 5" id="KW-0808">Transferase</keyword>
<dbReference type="SUPFAM" id="SSF53335">
    <property type="entry name" value="S-adenosyl-L-methionine-dependent methyltransferases"/>
    <property type="match status" value="1"/>
</dbReference>
<dbReference type="PANTHER" id="PTHR43464">
    <property type="entry name" value="METHYLTRANSFERASE"/>
    <property type="match status" value="1"/>
</dbReference>
<reference evidence="6" key="1">
    <citation type="submission" date="2015-12" db="EMBL/GenBank/DDBJ databases">
        <title>FDA dAtabase for Regulatory Grade micrObial Sequences (FDA-ARGOS): Supporting development and validation of Infectious Disease Dx tests.</title>
        <authorList>
            <person name="Case J."/>
            <person name="Tallon L."/>
            <person name="Sadzewicz L."/>
            <person name="Sengamalay N."/>
            <person name="Ott S."/>
            <person name="Godinez A."/>
            <person name="Nagaraj S."/>
            <person name="Nadendla S."/>
            <person name="Sichtig H."/>
        </authorList>
    </citation>
    <scope>NUCLEOTIDE SEQUENCE [LARGE SCALE GENOMIC DNA]</scope>
    <source>
        <strain evidence="6">FDAARGOS_147</strain>
    </source>
</reference>
<accession>A0A0X8P4P1</accession>
<feature type="domain" description="Methyltransferase" evidence="4">
    <location>
        <begin position="57"/>
        <end position="150"/>
    </location>
</feature>
<dbReference type="EMBL" id="CP014060">
    <property type="protein sequence ID" value="AMG39812.1"/>
    <property type="molecule type" value="Genomic_DNA"/>
</dbReference>
<dbReference type="RefSeq" id="WP_061074096.1">
    <property type="nucleotide sequence ID" value="NZ_CP014060.2"/>
</dbReference>
<dbReference type="PANTHER" id="PTHR43464:SF19">
    <property type="entry name" value="UBIQUINONE BIOSYNTHESIS O-METHYLTRANSFERASE, MITOCHONDRIAL"/>
    <property type="match status" value="1"/>
</dbReference>
<dbReference type="Gene3D" id="3.40.50.150">
    <property type="entry name" value="Vaccinia Virus protein VP39"/>
    <property type="match status" value="1"/>
</dbReference>